<keyword evidence="6" id="KW-1185">Reference proteome</keyword>
<evidence type="ECO:0000256" key="2">
    <source>
        <dbReference type="ARBA" id="ARBA00023015"/>
    </source>
</evidence>
<dbReference type="Pfam" id="PF03965">
    <property type="entry name" value="Penicillinase_R"/>
    <property type="match status" value="1"/>
</dbReference>
<dbReference type="PIRSF" id="PIRSF019455">
    <property type="entry name" value="CopR_AtkY"/>
    <property type="match status" value="1"/>
</dbReference>
<dbReference type="Proteomes" id="UP000765802">
    <property type="component" value="Unassembled WGS sequence"/>
</dbReference>
<organism evidence="5 6">
    <name type="scientific">Flavihumibacter stibioxidans</name>
    <dbReference type="NCBI Taxonomy" id="1834163"/>
    <lineage>
        <taxon>Bacteria</taxon>
        <taxon>Pseudomonadati</taxon>
        <taxon>Bacteroidota</taxon>
        <taxon>Chitinophagia</taxon>
        <taxon>Chitinophagales</taxon>
        <taxon>Chitinophagaceae</taxon>
        <taxon>Flavihumibacter</taxon>
    </lineage>
</organism>
<keyword evidence="3" id="KW-0238">DNA-binding</keyword>
<comment type="caution">
    <text evidence="5">The sequence shown here is derived from an EMBL/GenBank/DDBJ whole genome shotgun (WGS) entry which is preliminary data.</text>
</comment>
<keyword evidence="4" id="KW-0804">Transcription</keyword>
<sequence>MEKLTISEEQAMQVIWQAGEGNVKTFLERMEAPLPPYTTLASTVKNLEKKGYLNSRLVGNTYVYRPTISEEEYKKKFMNHFIQDYFNNSYKAMVNFFVEQKQLSRDELKEILDLIEGKDIKRENKLK</sequence>
<dbReference type="InterPro" id="IPR036388">
    <property type="entry name" value="WH-like_DNA-bd_sf"/>
</dbReference>
<dbReference type="EMBL" id="MBUA01000028">
    <property type="protein sequence ID" value="MBC6492467.1"/>
    <property type="molecule type" value="Genomic_DNA"/>
</dbReference>
<comment type="similarity">
    <text evidence="1">Belongs to the BlaI transcriptional regulatory family.</text>
</comment>
<evidence type="ECO:0000313" key="6">
    <source>
        <dbReference type="Proteomes" id="UP000765802"/>
    </source>
</evidence>
<keyword evidence="2" id="KW-0805">Transcription regulation</keyword>
<dbReference type="SUPFAM" id="SSF46785">
    <property type="entry name" value="Winged helix' DNA-binding domain"/>
    <property type="match status" value="1"/>
</dbReference>
<dbReference type="Gene3D" id="1.10.10.10">
    <property type="entry name" value="Winged helix-like DNA-binding domain superfamily/Winged helix DNA-binding domain"/>
    <property type="match status" value="1"/>
</dbReference>
<name>A0ABR7MBY3_9BACT</name>
<evidence type="ECO:0000256" key="1">
    <source>
        <dbReference type="ARBA" id="ARBA00011046"/>
    </source>
</evidence>
<evidence type="ECO:0000313" key="5">
    <source>
        <dbReference type="EMBL" id="MBC6492467.1"/>
    </source>
</evidence>
<reference evidence="5 6" key="1">
    <citation type="submission" date="2016-07" db="EMBL/GenBank/DDBJ databases">
        <title>Genome analysis of Flavihumibacter stibioxidans YS-17.</title>
        <authorList>
            <person name="Shi K."/>
            <person name="Han Y."/>
            <person name="Wang G."/>
        </authorList>
    </citation>
    <scope>NUCLEOTIDE SEQUENCE [LARGE SCALE GENOMIC DNA]</scope>
    <source>
        <strain evidence="5 6">YS-17</strain>
    </source>
</reference>
<dbReference type="InterPro" id="IPR005650">
    <property type="entry name" value="BlaI_family"/>
</dbReference>
<protein>
    <submittedName>
        <fullName evidence="5">Transcriptional regulator</fullName>
    </submittedName>
</protein>
<accession>A0ABR7MBY3</accession>
<gene>
    <name evidence="5" type="ORF">BC349_15505</name>
</gene>
<dbReference type="InterPro" id="IPR036390">
    <property type="entry name" value="WH_DNA-bd_sf"/>
</dbReference>
<proteinExistence type="inferred from homology"/>
<dbReference type="Gene3D" id="1.10.4040.10">
    <property type="entry name" value="Penicillinase repressor domain"/>
    <property type="match status" value="1"/>
</dbReference>
<dbReference type="RefSeq" id="WP_187257790.1">
    <property type="nucleotide sequence ID" value="NZ_JBHULF010000020.1"/>
</dbReference>
<evidence type="ECO:0000256" key="4">
    <source>
        <dbReference type="ARBA" id="ARBA00023163"/>
    </source>
</evidence>
<evidence type="ECO:0000256" key="3">
    <source>
        <dbReference type="ARBA" id="ARBA00023125"/>
    </source>
</evidence>